<accession>A0ACA9RFD5</accession>
<evidence type="ECO:0000313" key="1">
    <source>
        <dbReference type="EMBL" id="CAG8790763.1"/>
    </source>
</evidence>
<feature type="non-terminal residue" evidence="1">
    <location>
        <position position="1"/>
    </location>
</feature>
<evidence type="ECO:0000313" key="2">
    <source>
        <dbReference type="Proteomes" id="UP000789366"/>
    </source>
</evidence>
<reference evidence="1" key="1">
    <citation type="submission" date="2021-06" db="EMBL/GenBank/DDBJ databases">
        <authorList>
            <person name="Kallberg Y."/>
            <person name="Tangrot J."/>
            <person name="Rosling A."/>
        </authorList>
    </citation>
    <scope>NUCLEOTIDE SEQUENCE</scope>
    <source>
        <strain evidence="1">28 12/20/2015</strain>
    </source>
</reference>
<sequence length="62" mass="7129">LLKEKKYVDGKLSNMNNLIEQNNDYIEIIEDSTELCEEILKNLEIDGNPSSLIDGLKTILKY</sequence>
<organism evidence="1 2">
    <name type="scientific">Cetraspora pellucida</name>
    <dbReference type="NCBI Taxonomy" id="1433469"/>
    <lineage>
        <taxon>Eukaryota</taxon>
        <taxon>Fungi</taxon>
        <taxon>Fungi incertae sedis</taxon>
        <taxon>Mucoromycota</taxon>
        <taxon>Glomeromycotina</taxon>
        <taxon>Glomeromycetes</taxon>
        <taxon>Diversisporales</taxon>
        <taxon>Gigasporaceae</taxon>
        <taxon>Cetraspora</taxon>
    </lineage>
</organism>
<keyword evidence="2" id="KW-1185">Reference proteome</keyword>
<feature type="non-terminal residue" evidence="1">
    <location>
        <position position="62"/>
    </location>
</feature>
<proteinExistence type="predicted"/>
<dbReference type="Proteomes" id="UP000789366">
    <property type="component" value="Unassembled WGS sequence"/>
</dbReference>
<dbReference type="EMBL" id="CAJVPW010068858">
    <property type="protein sequence ID" value="CAG8790763.1"/>
    <property type="molecule type" value="Genomic_DNA"/>
</dbReference>
<protein>
    <submittedName>
        <fullName evidence="1">190_t:CDS:1</fullName>
    </submittedName>
</protein>
<gene>
    <name evidence="1" type="ORF">SPELUC_LOCUS17208</name>
</gene>
<comment type="caution">
    <text evidence="1">The sequence shown here is derived from an EMBL/GenBank/DDBJ whole genome shotgun (WGS) entry which is preliminary data.</text>
</comment>
<name>A0ACA9RFD5_9GLOM</name>